<dbReference type="AlphaFoldDB" id="A0A9X0UIR3"/>
<keyword evidence="3" id="KW-1185">Reference proteome</keyword>
<keyword evidence="1" id="KW-0812">Transmembrane</keyword>
<accession>A0A9X0UIR3</accession>
<evidence type="ECO:0000256" key="1">
    <source>
        <dbReference type="SAM" id="Phobius"/>
    </source>
</evidence>
<keyword evidence="1" id="KW-0472">Membrane</keyword>
<feature type="transmembrane region" description="Helical" evidence="1">
    <location>
        <begin position="21"/>
        <end position="42"/>
    </location>
</feature>
<comment type="caution">
    <text evidence="2">The sequence shown here is derived from an EMBL/GenBank/DDBJ whole genome shotgun (WGS) entry which is preliminary data.</text>
</comment>
<organism evidence="2 3">
    <name type="scientific">Vibrio metschnikovii</name>
    <dbReference type="NCBI Taxonomy" id="28172"/>
    <lineage>
        <taxon>Bacteria</taxon>
        <taxon>Pseudomonadati</taxon>
        <taxon>Pseudomonadota</taxon>
        <taxon>Gammaproteobacteria</taxon>
        <taxon>Vibrionales</taxon>
        <taxon>Vibrionaceae</taxon>
        <taxon>Vibrio</taxon>
    </lineage>
</organism>
<dbReference type="EMBL" id="JACRUP010000005">
    <property type="protein sequence ID" value="MBC5851196.1"/>
    <property type="molecule type" value="Genomic_DNA"/>
</dbReference>
<reference evidence="2" key="1">
    <citation type="submission" date="2020-08" db="EMBL/GenBank/DDBJ databases">
        <title>Genome Sequencing and Pan-Genome Analysis of Migratory bird Vibrio Strains, Inner Mongolia.</title>
        <authorList>
            <person name="Zheng L."/>
        </authorList>
    </citation>
    <scope>NUCLEOTIDE SEQUENCE</scope>
    <source>
        <strain evidence="2">M13F</strain>
    </source>
</reference>
<gene>
    <name evidence="2" type="ORF">H8Q88_09550</name>
</gene>
<keyword evidence="1" id="KW-1133">Transmembrane helix</keyword>
<dbReference type="RefSeq" id="WP_187025984.1">
    <property type="nucleotide sequence ID" value="NZ_JACRUP010000005.1"/>
</dbReference>
<evidence type="ECO:0000313" key="3">
    <source>
        <dbReference type="Proteomes" id="UP000615796"/>
    </source>
</evidence>
<feature type="transmembrane region" description="Helical" evidence="1">
    <location>
        <begin position="48"/>
        <end position="69"/>
    </location>
</feature>
<evidence type="ECO:0000313" key="2">
    <source>
        <dbReference type="EMBL" id="MBC5851196.1"/>
    </source>
</evidence>
<sequence length="89" mass="9661">MIKYIENTRKKVIKNDHILSFVSGLLGLGLSAITMCSILHSFEKSTLLIEALVFLGLSSITILSAGVTLNGIRGLAEKHLNIKANKKLP</sequence>
<name>A0A9X0UIR3_VIBME</name>
<dbReference type="Proteomes" id="UP000615796">
    <property type="component" value="Unassembled WGS sequence"/>
</dbReference>
<proteinExistence type="predicted"/>
<protein>
    <submittedName>
        <fullName evidence="2">Uncharacterized protein</fullName>
    </submittedName>
</protein>